<dbReference type="GO" id="GO:0003682">
    <property type="term" value="F:chromatin binding"/>
    <property type="evidence" value="ECO:0007669"/>
    <property type="project" value="TreeGrafter"/>
</dbReference>
<feature type="region of interest" description="Disordered" evidence="1">
    <location>
        <begin position="1"/>
        <end position="116"/>
    </location>
</feature>
<evidence type="ECO:0000256" key="1">
    <source>
        <dbReference type="SAM" id="MobiDB-lite"/>
    </source>
</evidence>
<comment type="caution">
    <text evidence="3">The sequence shown here is derived from an EMBL/GenBank/DDBJ whole genome shotgun (WGS) entry which is preliminary data.</text>
</comment>
<dbReference type="InterPro" id="IPR016024">
    <property type="entry name" value="ARM-type_fold"/>
</dbReference>
<dbReference type="GO" id="GO:0005634">
    <property type="term" value="C:nucleus"/>
    <property type="evidence" value="ECO:0007669"/>
    <property type="project" value="TreeGrafter"/>
</dbReference>
<name>A0AAV9JLL6_9PEZI</name>
<feature type="region of interest" description="Disordered" evidence="1">
    <location>
        <begin position="1092"/>
        <end position="1144"/>
    </location>
</feature>
<dbReference type="InterPro" id="IPR011989">
    <property type="entry name" value="ARM-like"/>
</dbReference>
<dbReference type="InterPro" id="IPR020839">
    <property type="entry name" value="SCD"/>
</dbReference>
<feature type="region of interest" description="Disordered" evidence="1">
    <location>
        <begin position="983"/>
        <end position="1025"/>
    </location>
</feature>
<dbReference type="Pfam" id="PF24571">
    <property type="entry name" value="HEAT_SCC3-SA"/>
    <property type="match status" value="1"/>
</dbReference>
<dbReference type="Pfam" id="PF08514">
    <property type="entry name" value="STAG"/>
    <property type="match status" value="1"/>
</dbReference>
<dbReference type="AlphaFoldDB" id="A0AAV9JLL6"/>
<gene>
    <name evidence="3" type="ORF">LTR36_002068</name>
</gene>
<protein>
    <recommendedName>
        <fullName evidence="2">SCD domain-containing protein</fullName>
    </recommendedName>
</protein>
<feature type="compositionally biased region" description="Acidic residues" evidence="1">
    <location>
        <begin position="1121"/>
        <end position="1138"/>
    </location>
</feature>
<organism evidence="3 4">
    <name type="scientific">Oleoguttula mirabilis</name>
    <dbReference type="NCBI Taxonomy" id="1507867"/>
    <lineage>
        <taxon>Eukaryota</taxon>
        <taxon>Fungi</taxon>
        <taxon>Dikarya</taxon>
        <taxon>Ascomycota</taxon>
        <taxon>Pezizomycotina</taxon>
        <taxon>Dothideomycetes</taxon>
        <taxon>Dothideomycetidae</taxon>
        <taxon>Mycosphaerellales</taxon>
        <taxon>Teratosphaeriaceae</taxon>
        <taxon>Oleoguttula</taxon>
    </lineage>
</organism>
<dbReference type="PANTHER" id="PTHR11199">
    <property type="entry name" value="STROMAL ANTIGEN"/>
    <property type="match status" value="1"/>
</dbReference>
<dbReference type="InterPro" id="IPR056396">
    <property type="entry name" value="HEAT_SCC3-SA"/>
</dbReference>
<dbReference type="SUPFAM" id="SSF48371">
    <property type="entry name" value="ARM repeat"/>
    <property type="match status" value="1"/>
</dbReference>
<feature type="compositionally biased region" description="Acidic residues" evidence="1">
    <location>
        <begin position="35"/>
        <end position="67"/>
    </location>
</feature>
<feature type="domain" description="SCD" evidence="2">
    <location>
        <begin position="340"/>
        <end position="425"/>
    </location>
</feature>
<dbReference type="Proteomes" id="UP001324427">
    <property type="component" value="Unassembled WGS sequence"/>
</dbReference>
<proteinExistence type="predicted"/>
<dbReference type="InterPro" id="IPR013721">
    <property type="entry name" value="STAG"/>
</dbReference>
<dbReference type="EMBL" id="JAVFHQ010000015">
    <property type="protein sequence ID" value="KAK4546391.1"/>
    <property type="molecule type" value="Genomic_DNA"/>
</dbReference>
<dbReference type="GO" id="GO:0000785">
    <property type="term" value="C:chromatin"/>
    <property type="evidence" value="ECO:0007669"/>
    <property type="project" value="TreeGrafter"/>
</dbReference>
<dbReference type="PROSITE" id="PS51425">
    <property type="entry name" value="SCD"/>
    <property type="match status" value="1"/>
</dbReference>
<dbReference type="Pfam" id="PF21581">
    <property type="entry name" value="SCD"/>
    <property type="match status" value="1"/>
</dbReference>
<dbReference type="InterPro" id="IPR039662">
    <property type="entry name" value="Cohesin_Scc3/SA"/>
</dbReference>
<dbReference type="PANTHER" id="PTHR11199:SF0">
    <property type="entry name" value="LD34181P-RELATED"/>
    <property type="match status" value="1"/>
</dbReference>
<dbReference type="Gene3D" id="1.25.10.10">
    <property type="entry name" value="Leucine-rich Repeat Variant"/>
    <property type="match status" value="1"/>
</dbReference>
<feature type="compositionally biased region" description="Acidic residues" evidence="1">
    <location>
        <begin position="990"/>
        <end position="1015"/>
    </location>
</feature>
<evidence type="ECO:0000313" key="4">
    <source>
        <dbReference type="Proteomes" id="UP001324427"/>
    </source>
</evidence>
<sequence>MAANMRASGRVRKQPQLYTSSPFTSSSKRKRGAEEDVDGEGDREMPDDDASEESEEDTAEDEPDEEELRAQRKKARKPKSTAPKKPAQKKPRVNGASLPFRNASATTRKRAPKKTKAVDVADAQAAGGLFAEVFASGDTLQDVAGTWLKRYDAHQSSALAEIVNFVLKCADSNGEVSDHDIEDPDGVTNKLDDLREEYQASKPTDYPLIAKGKAATSFRHGIAGFFHALIQAMAVKGVLYTDPVLMENVQIWISTMSSAPNRSFRHTATVASLAIVTALCQVARENAESIANFQRQAETERKKASANTARVKQIEQNAREKSEALEIIEPLLKDWFDVVFIHRYRDVDPVIRRDCIIALGDWIVTMPDVFFDGQHLRYLGWLLSDCAPATRGEVLKQLHRLYKEQDMLGGLKTFTEKFRARMVEIATTDAETNVRVSGIELLDLLRENGLLEPDDIDAAGRLIFDTDPKVRKAVAAFFAENINDLHNSKIDDLGGLENLEEALPETGEGNYEAPRIEWLGFKSLAELLQSYDMDEDLPSQVERSRADGSLTLHLGDGNSRFSLAADALYDKVDDIKAWQMLAGYLLFDHSSGCSNGMADDPLSQLKHESTLSEKEETVLLEVLNASVKRTLVETAEKITAPKSKLTKKAKEQLEDEQEEAARHLVELIPKLLNKFGDVPCTVAAVLRMEALLSSPALKDLQQDSATYAALLDDVRKQFMSHSTDEVLAPASDAILHAKSYGELGEAAEEKVTALWEDVINNLAELLNPATIGVRGATSFEELTALSNNLLRIVRLSTVSDCIAPLEDGSVASSDGASGNDYQGAIDYIIALVQRASPSTGPAPDSDEAALEDEVAARAAEAAFFYCRWKLMTIITVVTTGSNTGVSIEELEALATRRDLYVTNLENALQARKAGEAISVHLTGCLLDLYAAAAILKDVPARPGVSDDYTVLAMNLTPELQKTILQVFIAAEKNFAKLSGKKLEGAPANDADVDQDGMDEDPMSDPESGDEDDDEPTQALASQQRRDTKIRDTILAEQTLCALTGKIIHALAADVMDNAAVRKRLERNKARLGHNFKEVLAYLDIGEVQKKKTKAKGKTKKDAVNGAKGKAKPNPKSNAIIADDEIEDEIEDADAEDEEAQRARG</sequence>
<evidence type="ECO:0000313" key="3">
    <source>
        <dbReference type="EMBL" id="KAK4546391.1"/>
    </source>
</evidence>
<reference evidence="3 4" key="1">
    <citation type="submission" date="2021-11" db="EMBL/GenBank/DDBJ databases">
        <title>Black yeast isolated from Biological Soil Crust.</title>
        <authorList>
            <person name="Kurbessoian T."/>
        </authorList>
    </citation>
    <scope>NUCLEOTIDE SEQUENCE [LARGE SCALE GENOMIC DNA]</scope>
    <source>
        <strain evidence="3 4">CCFEE 5522</strain>
    </source>
</reference>
<keyword evidence="4" id="KW-1185">Reference proteome</keyword>
<dbReference type="GO" id="GO:0008278">
    <property type="term" value="C:cohesin complex"/>
    <property type="evidence" value="ECO:0007669"/>
    <property type="project" value="TreeGrafter"/>
</dbReference>
<evidence type="ECO:0000259" key="2">
    <source>
        <dbReference type="PROSITE" id="PS51425"/>
    </source>
</evidence>
<accession>A0AAV9JLL6</accession>
<feature type="compositionally biased region" description="Polar residues" evidence="1">
    <location>
        <begin position="16"/>
        <end position="26"/>
    </location>
</feature>
<dbReference type="GO" id="GO:0007062">
    <property type="term" value="P:sister chromatid cohesion"/>
    <property type="evidence" value="ECO:0007669"/>
    <property type="project" value="UniProtKB-ARBA"/>
</dbReference>